<keyword evidence="4 5" id="KW-0732">Signal</keyword>
<dbReference type="InterPro" id="IPR006059">
    <property type="entry name" value="SBP"/>
</dbReference>
<dbReference type="PANTHER" id="PTHR43649">
    <property type="entry name" value="ARABINOSE-BINDING PROTEIN-RELATED"/>
    <property type="match status" value="1"/>
</dbReference>
<dbReference type="PANTHER" id="PTHR43649:SF31">
    <property type="entry name" value="SN-GLYCEROL-3-PHOSPHATE-BINDING PERIPLASMIC PROTEIN UGPB"/>
    <property type="match status" value="1"/>
</dbReference>
<evidence type="ECO:0000256" key="2">
    <source>
        <dbReference type="ARBA" id="ARBA00008520"/>
    </source>
</evidence>
<reference evidence="6 7" key="1">
    <citation type="journal article" date="2019" name="Int. J. Syst. Evol. Microbiol.">
        <title>The Global Catalogue of Microorganisms (GCM) 10K type strain sequencing project: providing services to taxonomists for standard genome sequencing and annotation.</title>
        <authorList>
            <consortium name="The Broad Institute Genomics Platform"/>
            <consortium name="The Broad Institute Genome Sequencing Center for Infectious Disease"/>
            <person name="Wu L."/>
            <person name="Ma J."/>
        </authorList>
    </citation>
    <scope>NUCLEOTIDE SEQUENCE [LARGE SCALE GENOMIC DNA]</scope>
    <source>
        <strain evidence="6 7">JCM 15589</strain>
    </source>
</reference>
<protein>
    <submittedName>
        <fullName evidence="6">Sugar ABC transporter substrate-binding protein</fullName>
    </submittedName>
</protein>
<accession>A0ABN2JJ16</accession>
<dbReference type="SUPFAM" id="SSF53850">
    <property type="entry name" value="Periplasmic binding protein-like II"/>
    <property type="match status" value="1"/>
</dbReference>
<dbReference type="RefSeq" id="WP_344248584.1">
    <property type="nucleotide sequence ID" value="NZ_BAAAPM010000004.1"/>
</dbReference>
<evidence type="ECO:0000256" key="5">
    <source>
        <dbReference type="SAM" id="SignalP"/>
    </source>
</evidence>
<gene>
    <name evidence="6" type="ORF">GCM10009809_22940</name>
</gene>
<dbReference type="Gene3D" id="3.40.190.10">
    <property type="entry name" value="Periplasmic binding protein-like II"/>
    <property type="match status" value="2"/>
</dbReference>
<evidence type="ECO:0000256" key="3">
    <source>
        <dbReference type="ARBA" id="ARBA00022448"/>
    </source>
</evidence>
<keyword evidence="7" id="KW-1185">Reference proteome</keyword>
<organism evidence="6 7">
    <name type="scientific">Isoptericola hypogeus</name>
    <dbReference type="NCBI Taxonomy" id="300179"/>
    <lineage>
        <taxon>Bacteria</taxon>
        <taxon>Bacillati</taxon>
        <taxon>Actinomycetota</taxon>
        <taxon>Actinomycetes</taxon>
        <taxon>Micrococcales</taxon>
        <taxon>Promicromonosporaceae</taxon>
        <taxon>Isoptericola</taxon>
    </lineage>
</organism>
<keyword evidence="3" id="KW-0813">Transport</keyword>
<dbReference type="Proteomes" id="UP001501138">
    <property type="component" value="Unassembled WGS sequence"/>
</dbReference>
<comment type="subcellular location">
    <subcellularLocation>
        <location evidence="1">Cell envelope</location>
    </subcellularLocation>
</comment>
<dbReference type="Pfam" id="PF13416">
    <property type="entry name" value="SBP_bac_8"/>
    <property type="match status" value="1"/>
</dbReference>
<dbReference type="InterPro" id="IPR050490">
    <property type="entry name" value="Bact_solute-bd_prot1"/>
</dbReference>
<evidence type="ECO:0000256" key="4">
    <source>
        <dbReference type="ARBA" id="ARBA00022729"/>
    </source>
</evidence>
<sequence length="553" mass="59736">MATPHLSRRRFLGGASLGLAAAAFGGPLLSACSSSPSAGGAAGPAVSLPTYVPFEGPTPDLAGDVLKGINPGYFQYPIDRLVKTVDGEVGSGGELSAFVVSFSPPPPGVSQNAYWQAINESLNVDFKPTLVPEDFATKLAAILTGGDIPDLVTMYKSDANGLRRFEDLARERFADLSDHLSGDAVKDYPNLARLPEDSWPLTLIGGRIYATPTLRIPTGSVGFFQPSVLDKYGANPNPRTPDEFEEMCKAFTDPGANRYALAGAPSAGGAPGWMAGSIFHPMFGVPYDWRLEDDGALTKDFETEEWTEAVAYVKKLWDGGYFHPDSPSEGFDADPLFTNGSVALRQDSIVRYAVRNDDGLKPDIMPVYGPDGTPTAYEGARTDFVTYIKKADDERVQECLRVLNWLSAPYGSEENYLRSYGVEGVDHTVEAGQPVITARGEAEVNPLCLRFIAGGPDVLSSSSNDRRLVEQMHQFQSEVSASRVKDPTEGLYSEAAIAGASEAQKVYDVQNDVILGRKDLSELGDVVASWRKSVGDKIRDEYLKGIEEREMVS</sequence>
<evidence type="ECO:0000256" key="1">
    <source>
        <dbReference type="ARBA" id="ARBA00004196"/>
    </source>
</evidence>
<dbReference type="InterPro" id="IPR006311">
    <property type="entry name" value="TAT_signal"/>
</dbReference>
<dbReference type="PROSITE" id="PS51318">
    <property type="entry name" value="TAT"/>
    <property type="match status" value="1"/>
</dbReference>
<proteinExistence type="inferred from homology"/>
<name>A0ABN2JJ16_9MICO</name>
<feature type="chain" id="PRO_5047043725" evidence="5">
    <location>
        <begin position="31"/>
        <end position="553"/>
    </location>
</feature>
<feature type="signal peptide" evidence="5">
    <location>
        <begin position="1"/>
        <end position="30"/>
    </location>
</feature>
<comment type="caution">
    <text evidence="6">The sequence shown here is derived from an EMBL/GenBank/DDBJ whole genome shotgun (WGS) entry which is preliminary data.</text>
</comment>
<evidence type="ECO:0000313" key="6">
    <source>
        <dbReference type="EMBL" id="GAA1726620.1"/>
    </source>
</evidence>
<comment type="similarity">
    <text evidence="2">Belongs to the bacterial solute-binding protein 1 family.</text>
</comment>
<evidence type="ECO:0000313" key="7">
    <source>
        <dbReference type="Proteomes" id="UP001501138"/>
    </source>
</evidence>
<dbReference type="EMBL" id="BAAAPM010000004">
    <property type="protein sequence ID" value="GAA1726620.1"/>
    <property type="molecule type" value="Genomic_DNA"/>
</dbReference>